<reference evidence="4" key="1">
    <citation type="journal article" date="2019" name="Int. J. Syst. Evol. Microbiol.">
        <title>The Global Catalogue of Microorganisms (GCM) 10K type strain sequencing project: providing services to taxonomists for standard genome sequencing and annotation.</title>
        <authorList>
            <consortium name="The Broad Institute Genomics Platform"/>
            <consortium name="The Broad Institute Genome Sequencing Center for Infectious Disease"/>
            <person name="Wu L."/>
            <person name="Ma J."/>
        </authorList>
    </citation>
    <scope>NUCLEOTIDE SEQUENCE [LARGE SCALE GENOMIC DNA]</scope>
    <source>
        <strain evidence="4">CGMCC 1.15304</strain>
    </source>
</reference>
<evidence type="ECO:0000313" key="3">
    <source>
        <dbReference type="EMBL" id="MFC4348318.1"/>
    </source>
</evidence>
<proteinExistence type="predicted"/>
<evidence type="ECO:0000313" key="4">
    <source>
        <dbReference type="Proteomes" id="UP001595776"/>
    </source>
</evidence>
<dbReference type="Proteomes" id="UP001595776">
    <property type="component" value="Unassembled WGS sequence"/>
</dbReference>
<dbReference type="Pfam" id="PF11740">
    <property type="entry name" value="KfrA_N"/>
    <property type="match status" value="1"/>
</dbReference>
<sequence length="341" mass="38623">MMARSGIDKQCVKQARQALIARGENPSIDAVRVELGNTGSKTTIHRYLRELEAEDAAKIDANAFLSDTLRNMVANLADQLQKEAQAVVDKARTDHAEQIAALFREIADRETQLSERDKQLQEVSAGLAEEKEEHANTKAALESAVDDKREQELRIRDLEARLSEKTSQIASLEEKHQHARESLEHYRQSVKEQRDAETRRFEHQMQQLHVEKRELTQKLGEKQEDLSKLARENSVLTTRLADAHTALETLKSENQALASELANKSEELRRFADIGTKYATLQGSYDDLLTSHQHIQEDVRTKEVALAGLKAEVTTVTKLLARFENTPKGQTQKNKRGEPME</sequence>
<comment type="caution">
    <text evidence="3">The sequence shown here is derived from an EMBL/GenBank/DDBJ whole genome shotgun (WGS) entry which is preliminary data.</text>
</comment>
<keyword evidence="1" id="KW-0175">Coiled coil</keyword>
<feature type="coiled-coil region" evidence="1">
    <location>
        <begin position="127"/>
        <end position="267"/>
    </location>
</feature>
<feature type="domain" description="KfrA N-terminal DNA-binding" evidence="2">
    <location>
        <begin position="10"/>
        <end position="119"/>
    </location>
</feature>
<evidence type="ECO:0000256" key="1">
    <source>
        <dbReference type="SAM" id="Coils"/>
    </source>
</evidence>
<protein>
    <submittedName>
        <fullName evidence="3">DNA-binding protein</fullName>
    </submittedName>
</protein>
<gene>
    <name evidence="3" type="ORF">ACFO5Q_10715</name>
</gene>
<accession>A0ABV8UC93</accession>
<evidence type="ECO:0000259" key="2">
    <source>
        <dbReference type="Pfam" id="PF11740"/>
    </source>
</evidence>
<keyword evidence="4" id="KW-1185">Reference proteome</keyword>
<keyword evidence="3" id="KW-0238">DNA-binding</keyword>
<dbReference type="GO" id="GO:0003677">
    <property type="term" value="F:DNA binding"/>
    <property type="evidence" value="ECO:0007669"/>
    <property type="project" value="UniProtKB-KW"/>
</dbReference>
<organism evidence="3 4">
    <name type="scientific">Kordiimonas lipolytica</name>
    <dbReference type="NCBI Taxonomy" id="1662421"/>
    <lineage>
        <taxon>Bacteria</taxon>
        <taxon>Pseudomonadati</taxon>
        <taxon>Pseudomonadota</taxon>
        <taxon>Alphaproteobacteria</taxon>
        <taxon>Kordiimonadales</taxon>
        <taxon>Kordiimonadaceae</taxon>
        <taxon>Kordiimonas</taxon>
    </lineage>
</organism>
<dbReference type="RefSeq" id="WP_082719771.1">
    <property type="nucleotide sequence ID" value="NZ_JBHSCR010000007.1"/>
</dbReference>
<name>A0ABV8UC93_9PROT</name>
<dbReference type="Gene3D" id="1.10.287.1490">
    <property type="match status" value="1"/>
</dbReference>
<dbReference type="EMBL" id="JBHSCR010000007">
    <property type="protein sequence ID" value="MFC4348318.1"/>
    <property type="molecule type" value="Genomic_DNA"/>
</dbReference>
<dbReference type="InterPro" id="IPR021104">
    <property type="entry name" value="KfrA_DNA-bd_N"/>
</dbReference>